<evidence type="ECO:0000313" key="1">
    <source>
        <dbReference type="EMBL" id="KAK9884843.1"/>
    </source>
</evidence>
<comment type="caution">
    <text evidence="1">The sequence shown here is derived from an EMBL/GenBank/DDBJ whole genome shotgun (WGS) entry which is preliminary data.</text>
</comment>
<keyword evidence="2" id="KW-1185">Reference proteome</keyword>
<protein>
    <submittedName>
        <fullName evidence="1">Uncharacterized protein</fullName>
    </submittedName>
</protein>
<gene>
    <name evidence="1" type="ORF">WA026_009069</name>
</gene>
<accession>A0AAW1UPU4</accession>
<sequence length="133" mass="15231">MFGFISYFRKPYVPQRHPERERVVLGNVDAGRPLHGNQAPELGHYFMDSLLDILQPTPPVCSASDPTCGPHNLEYHRVWSTYRSVDVGHEPMEKSGDTTGHEYSEDLRILISIKRRLNGRRPIEYFANAPGLR</sequence>
<proteinExistence type="predicted"/>
<evidence type="ECO:0000313" key="2">
    <source>
        <dbReference type="Proteomes" id="UP001431783"/>
    </source>
</evidence>
<name>A0AAW1UPU4_9CUCU</name>
<reference evidence="1 2" key="1">
    <citation type="submission" date="2023-03" db="EMBL/GenBank/DDBJ databases">
        <title>Genome insight into feeding habits of ladybird beetles.</title>
        <authorList>
            <person name="Li H.-S."/>
            <person name="Huang Y.-H."/>
            <person name="Pang H."/>
        </authorList>
    </citation>
    <scope>NUCLEOTIDE SEQUENCE [LARGE SCALE GENOMIC DNA]</scope>
    <source>
        <strain evidence="1">SYSU_2023b</strain>
        <tissue evidence="1">Whole body</tissue>
    </source>
</reference>
<organism evidence="1 2">
    <name type="scientific">Henosepilachna vigintioctopunctata</name>
    <dbReference type="NCBI Taxonomy" id="420089"/>
    <lineage>
        <taxon>Eukaryota</taxon>
        <taxon>Metazoa</taxon>
        <taxon>Ecdysozoa</taxon>
        <taxon>Arthropoda</taxon>
        <taxon>Hexapoda</taxon>
        <taxon>Insecta</taxon>
        <taxon>Pterygota</taxon>
        <taxon>Neoptera</taxon>
        <taxon>Endopterygota</taxon>
        <taxon>Coleoptera</taxon>
        <taxon>Polyphaga</taxon>
        <taxon>Cucujiformia</taxon>
        <taxon>Coccinelloidea</taxon>
        <taxon>Coccinellidae</taxon>
        <taxon>Epilachninae</taxon>
        <taxon>Epilachnini</taxon>
        <taxon>Henosepilachna</taxon>
    </lineage>
</organism>
<dbReference type="EMBL" id="JARQZJ010000094">
    <property type="protein sequence ID" value="KAK9884843.1"/>
    <property type="molecule type" value="Genomic_DNA"/>
</dbReference>
<dbReference type="AlphaFoldDB" id="A0AAW1UPU4"/>
<dbReference type="Proteomes" id="UP001431783">
    <property type="component" value="Unassembled WGS sequence"/>
</dbReference>